<evidence type="ECO:0000259" key="8">
    <source>
        <dbReference type="PROSITE" id="PS51410"/>
    </source>
</evidence>
<evidence type="ECO:0000256" key="2">
    <source>
        <dbReference type="ARBA" id="ARBA00009712"/>
    </source>
</evidence>
<keyword evidence="10" id="KW-1185">Reference proteome</keyword>
<evidence type="ECO:0000256" key="4">
    <source>
        <dbReference type="ARBA" id="ARBA00023002"/>
    </source>
</evidence>
<dbReference type="PANTHER" id="PTHR11473:SF16">
    <property type="entry name" value="TRYPTOPHAN 5-HYDROXYLASE 2"/>
    <property type="match status" value="1"/>
</dbReference>
<evidence type="ECO:0000313" key="9">
    <source>
        <dbReference type="EMBL" id="VDK19048.1"/>
    </source>
</evidence>
<gene>
    <name evidence="9" type="ORF">ASIM_LOCUS1670</name>
</gene>
<proteinExistence type="inferred from homology"/>
<dbReference type="GO" id="GO:0009072">
    <property type="term" value="P:aromatic amino acid metabolic process"/>
    <property type="evidence" value="ECO:0007669"/>
    <property type="project" value="InterPro"/>
</dbReference>
<keyword evidence="6" id="KW-0503">Monooxygenase</keyword>
<dbReference type="PRINTS" id="PR00372">
    <property type="entry name" value="FYWHYDRXLASE"/>
</dbReference>
<feature type="domain" description="Biopterin-dependent aromatic amino acid hydroxylase family profile" evidence="8">
    <location>
        <begin position="1"/>
        <end position="254"/>
    </location>
</feature>
<comment type="cofactor">
    <cofactor evidence="1 7">
        <name>Fe(2+)</name>
        <dbReference type="ChEBI" id="CHEBI:29033"/>
    </cofactor>
</comment>
<dbReference type="OrthoDB" id="983542at2759"/>
<dbReference type="InterPro" id="IPR001273">
    <property type="entry name" value="ArAA_hydroxylase"/>
</dbReference>
<comment type="similarity">
    <text evidence="2">Belongs to the biopterin-dependent aromatic amino acid hydroxylase family.</text>
</comment>
<sequence>MQSFCSADHARVLIIDAIFIRWILARSGFTLRPVGGYQAPRDFLAGLAFRVFNCTQYVRHHKFPFYTPEPNYAFFSDMVHEFLGHMAMFADPRFAQFSEEIGLASLGASEEECREIARLYFFTIEFGLSLEDAEFEPTKKNLKVYGAGLLSCVDELEFAVSDKSKVHRFEPDFVVKTVPSVTTFQECYYFTRNLEEALIKLRIYTATMKRPFSVLYNAHTNTIDLINSRESLQLASEAMRFNVEQISAAIRHNIS</sequence>
<dbReference type="InterPro" id="IPR036951">
    <property type="entry name" value="ArAA_hydroxylase_sf"/>
</dbReference>
<dbReference type="InterPro" id="IPR019774">
    <property type="entry name" value="Aromatic-AA_hydroxylase_C"/>
</dbReference>
<evidence type="ECO:0000313" key="10">
    <source>
        <dbReference type="Proteomes" id="UP000267096"/>
    </source>
</evidence>
<reference evidence="11" key="1">
    <citation type="submission" date="2017-02" db="UniProtKB">
        <authorList>
            <consortium name="WormBaseParasite"/>
        </authorList>
    </citation>
    <scope>IDENTIFICATION</scope>
</reference>
<dbReference type="GO" id="GO:0005506">
    <property type="term" value="F:iron ion binding"/>
    <property type="evidence" value="ECO:0007669"/>
    <property type="project" value="InterPro"/>
</dbReference>
<dbReference type="GO" id="GO:0043005">
    <property type="term" value="C:neuron projection"/>
    <property type="evidence" value="ECO:0007669"/>
    <property type="project" value="TreeGrafter"/>
</dbReference>
<feature type="binding site" evidence="7">
    <location>
        <position position="80"/>
    </location>
    <ligand>
        <name>Fe cation</name>
        <dbReference type="ChEBI" id="CHEBI:24875"/>
    </ligand>
</feature>
<evidence type="ECO:0000256" key="1">
    <source>
        <dbReference type="ARBA" id="ARBA00001954"/>
    </source>
</evidence>
<dbReference type="EMBL" id="UYRR01001897">
    <property type="protein sequence ID" value="VDK19048.1"/>
    <property type="molecule type" value="Genomic_DNA"/>
</dbReference>
<dbReference type="PANTHER" id="PTHR11473">
    <property type="entry name" value="AROMATIC AMINO ACID HYDROXYLASE"/>
    <property type="match status" value="1"/>
</dbReference>
<protein>
    <submittedName>
        <fullName evidence="11">BH4_AAA_HYDROXYL_2 domain-containing protein</fullName>
    </submittedName>
</protein>
<dbReference type="Pfam" id="PF00351">
    <property type="entry name" value="Biopterin_H"/>
    <property type="match status" value="1"/>
</dbReference>
<evidence type="ECO:0000256" key="3">
    <source>
        <dbReference type="ARBA" id="ARBA00022723"/>
    </source>
</evidence>
<evidence type="ECO:0000256" key="5">
    <source>
        <dbReference type="ARBA" id="ARBA00023004"/>
    </source>
</evidence>
<accession>A0A0M3J2N7</accession>
<dbReference type="AlphaFoldDB" id="A0A0M3J2N7"/>
<dbReference type="WBParaSite" id="ASIM_0000179701-mRNA-1">
    <property type="protein sequence ID" value="ASIM_0000179701-mRNA-1"/>
    <property type="gene ID" value="ASIM_0000179701"/>
</dbReference>
<reference evidence="9 10" key="2">
    <citation type="submission" date="2018-11" db="EMBL/GenBank/DDBJ databases">
        <authorList>
            <consortium name="Pathogen Informatics"/>
        </authorList>
    </citation>
    <scope>NUCLEOTIDE SEQUENCE [LARGE SCALE GENOMIC DNA]</scope>
</reference>
<dbReference type="Gene3D" id="1.10.800.10">
    <property type="entry name" value="Aromatic amino acid hydroxylase"/>
    <property type="match status" value="1"/>
</dbReference>
<feature type="binding site" evidence="7">
    <location>
        <position position="85"/>
    </location>
    <ligand>
        <name>Fe cation</name>
        <dbReference type="ChEBI" id="CHEBI:24875"/>
    </ligand>
</feature>
<dbReference type="GO" id="GO:0004510">
    <property type="term" value="F:tryptophan 5-monooxygenase activity"/>
    <property type="evidence" value="ECO:0007669"/>
    <property type="project" value="TreeGrafter"/>
</dbReference>
<dbReference type="Proteomes" id="UP000267096">
    <property type="component" value="Unassembled WGS sequence"/>
</dbReference>
<dbReference type="InterPro" id="IPR036329">
    <property type="entry name" value="Aro-AA_hydroxylase_C_sf"/>
</dbReference>
<name>A0A0M3J2N7_ANISI</name>
<keyword evidence="5 7" id="KW-0408">Iron</keyword>
<feature type="binding site" evidence="7">
    <location>
        <position position="125"/>
    </location>
    <ligand>
        <name>Fe cation</name>
        <dbReference type="ChEBI" id="CHEBI:24875"/>
    </ligand>
</feature>
<evidence type="ECO:0000313" key="11">
    <source>
        <dbReference type="WBParaSite" id="ASIM_0000179701-mRNA-1"/>
    </source>
</evidence>
<evidence type="ECO:0000256" key="6">
    <source>
        <dbReference type="ARBA" id="ARBA00023033"/>
    </source>
</evidence>
<organism evidence="11">
    <name type="scientific">Anisakis simplex</name>
    <name type="common">Herring worm</name>
    <dbReference type="NCBI Taxonomy" id="6269"/>
    <lineage>
        <taxon>Eukaryota</taxon>
        <taxon>Metazoa</taxon>
        <taxon>Ecdysozoa</taxon>
        <taxon>Nematoda</taxon>
        <taxon>Chromadorea</taxon>
        <taxon>Rhabditida</taxon>
        <taxon>Spirurina</taxon>
        <taxon>Ascaridomorpha</taxon>
        <taxon>Ascaridoidea</taxon>
        <taxon>Anisakidae</taxon>
        <taxon>Anisakis</taxon>
        <taxon>Anisakis simplex complex</taxon>
    </lineage>
</organism>
<keyword evidence="3 7" id="KW-0479">Metal-binding</keyword>
<dbReference type="SUPFAM" id="SSF56534">
    <property type="entry name" value="Aromatic aminoacid monoxygenases, catalytic and oligomerization domains"/>
    <property type="match status" value="1"/>
</dbReference>
<evidence type="ECO:0000256" key="7">
    <source>
        <dbReference type="PIRSR" id="PIRSR601273-2"/>
    </source>
</evidence>
<keyword evidence="4" id="KW-0560">Oxidoreductase</keyword>
<dbReference type="PROSITE" id="PS51410">
    <property type="entry name" value="BH4_AAA_HYDROXYL_2"/>
    <property type="match status" value="1"/>
</dbReference>